<evidence type="ECO:0000313" key="2">
    <source>
        <dbReference type="Proteomes" id="UP000568106"/>
    </source>
</evidence>
<protein>
    <submittedName>
        <fullName evidence="1">Uncharacterized protein</fullName>
    </submittedName>
</protein>
<accession>A0A7W8IJV1</accession>
<sequence>MISAWPRHIQTVSAAELLSRAEAAQETADASQHSYRLKVGAATCLTTDATWSRPGLCGRLHGQLLKTHWDDRRMLSARSYRQWHDSLSLRRDSVSHQEPYWTVKTDTDEGLLRSASLRVRSSDYRPVRLTLEFAALESVSVVENEPTERHVYVPAVETDMSVKTESLQHVDQPEDAIEAQAWTLLRTLGGDSGWEATITRKGAEVQVVGFIDDESRRDKFEEHSLLSMV</sequence>
<organism evidence="1 2">
    <name type="scientific">Tunturiibacter empetritectus</name>
    <dbReference type="NCBI Taxonomy" id="3069691"/>
    <lineage>
        <taxon>Bacteria</taxon>
        <taxon>Pseudomonadati</taxon>
        <taxon>Acidobacteriota</taxon>
        <taxon>Terriglobia</taxon>
        <taxon>Terriglobales</taxon>
        <taxon>Acidobacteriaceae</taxon>
        <taxon>Tunturiibacter</taxon>
    </lineage>
</organism>
<comment type="caution">
    <text evidence="1">The sequence shown here is derived from an EMBL/GenBank/DDBJ whole genome shotgun (WGS) entry which is preliminary data.</text>
</comment>
<evidence type="ECO:0000313" key="1">
    <source>
        <dbReference type="EMBL" id="MBB5318482.1"/>
    </source>
</evidence>
<name>A0A7W8IJV1_9BACT</name>
<keyword evidence="2" id="KW-1185">Reference proteome</keyword>
<reference evidence="1" key="1">
    <citation type="submission" date="2020-08" db="EMBL/GenBank/DDBJ databases">
        <title>Genomic Encyclopedia of Type Strains, Phase IV (KMG-V): Genome sequencing to study the core and pangenomes of soil and plant-associated prokaryotes.</title>
        <authorList>
            <person name="Whitman W."/>
        </authorList>
    </citation>
    <scope>NUCLEOTIDE SEQUENCE [LARGE SCALE GENOMIC DNA]</scope>
    <source>
        <strain evidence="1">M8UP27</strain>
    </source>
</reference>
<gene>
    <name evidence="1" type="ORF">HDF09_003179</name>
</gene>
<dbReference type="AlphaFoldDB" id="A0A7W8IJV1"/>
<proteinExistence type="predicted"/>
<dbReference type="Proteomes" id="UP000568106">
    <property type="component" value="Unassembled WGS sequence"/>
</dbReference>
<dbReference type="EMBL" id="JACHDY010000004">
    <property type="protein sequence ID" value="MBB5318482.1"/>
    <property type="molecule type" value="Genomic_DNA"/>
</dbReference>